<dbReference type="HOGENOM" id="CLU_102063_1_0_2"/>
<accession>A0A097QT98</accession>
<evidence type="ECO:0000313" key="1">
    <source>
        <dbReference type="EMBL" id="AIU69688.1"/>
    </source>
</evidence>
<keyword evidence="2" id="KW-1185">Reference proteome</keyword>
<dbReference type="EMBL" id="CP008887">
    <property type="protein sequence ID" value="AIU69688.1"/>
    <property type="molecule type" value="Genomic_DNA"/>
</dbReference>
<dbReference type="OrthoDB" id="85940at2157"/>
<gene>
    <name evidence="1" type="ORF">TEU_04700</name>
</gene>
<sequence length="234" mass="26674">MNSLERRVMITKENIDIIFDYLLSGDVEVIENSAILGVEFALHMFMEYSKRRGVPLIVEDIFDTLPVYLTHLRFLGVNFEDLDMKVIKVGGSQDAGNVVARVRFETDPLIYQRKIDQKLQKIIPDGKYIHLVLGLERLLSIQNNPHMIRAVLSSIRQKLGEKDGMSVYILEKPLAKNPLFNPLPMLEDLATSVIELVDEGAGIIGVYLKKSRLALLMNTQRLLISPRDVVGWWE</sequence>
<evidence type="ECO:0000313" key="2">
    <source>
        <dbReference type="Proteomes" id="UP000029980"/>
    </source>
</evidence>
<protein>
    <submittedName>
        <fullName evidence="1">Uncharacterized protein</fullName>
    </submittedName>
</protein>
<reference evidence="1 2" key="1">
    <citation type="journal article" date="2015" name="Int. J. Syst. Evol. Microbiol.">
        <title>Thermococcus eurythermalis sp. nov., a conditional piezophilic hyperthermophilic archaeon with a wide temperature range isolated from an oil-immersed chimney in the Guaymas Basin.</title>
        <authorList>
            <person name="Zhao W."/>
            <person name="Zeng X."/>
            <person name="Xiao X."/>
        </authorList>
    </citation>
    <scope>NUCLEOTIDE SEQUENCE [LARGE SCALE GENOMIC DNA]</scope>
    <source>
        <strain evidence="1 2">A501</strain>
    </source>
</reference>
<dbReference type="Proteomes" id="UP000029980">
    <property type="component" value="Chromosome"/>
</dbReference>
<dbReference type="KEGG" id="teu:TEU_04700"/>
<dbReference type="RefSeq" id="WP_050002667.1">
    <property type="nucleotide sequence ID" value="NZ_CP008887.1"/>
</dbReference>
<dbReference type="Pfam" id="PF03192">
    <property type="entry name" value="DUF257"/>
    <property type="match status" value="1"/>
</dbReference>
<proteinExistence type="predicted"/>
<dbReference type="STRING" id="1505907.TEU_04700"/>
<dbReference type="AlphaFoldDB" id="A0A097QT98"/>
<organism evidence="1 2">
    <name type="scientific">Thermococcus eurythermalis</name>
    <dbReference type="NCBI Taxonomy" id="1505907"/>
    <lineage>
        <taxon>Archaea</taxon>
        <taxon>Methanobacteriati</taxon>
        <taxon>Methanobacteriota</taxon>
        <taxon>Thermococci</taxon>
        <taxon>Thermococcales</taxon>
        <taxon>Thermococcaceae</taxon>
        <taxon>Thermococcus</taxon>
    </lineage>
</organism>
<dbReference type="GeneID" id="25152733"/>
<name>A0A097QT98_9EURY</name>
<dbReference type="InterPro" id="IPR005489">
    <property type="entry name" value="DUF257"/>
</dbReference>
<dbReference type="Gene3D" id="3.40.50.11570">
    <property type="entry name" value="Protein of unknown function DUF257"/>
    <property type="match status" value="1"/>
</dbReference>